<feature type="coiled-coil region" evidence="1">
    <location>
        <begin position="13"/>
        <end position="40"/>
    </location>
</feature>
<keyword evidence="1" id="KW-0175">Coiled coil</keyword>
<organism evidence="2 3">
    <name type="scientific">Corchorus olitorius</name>
    <dbReference type="NCBI Taxonomy" id="93759"/>
    <lineage>
        <taxon>Eukaryota</taxon>
        <taxon>Viridiplantae</taxon>
        <taxon>Streptophyta</taxon>
        <taxon>Embryophyta</taxon>
        <taxon>Tracheophyta</taxon>
        <taxon>Spermatophyta</taxon>
        <taxon>Magnoliopsida</taxon>
        <taxon>eudicotyledons</taxon>
        <taxon>Gunneridae</taxon>
        <taxon>Pentapetalae</taxon>
        <taxon>rosids</taxon>
        <taxon>malvids</taxon>
        <taxon>Malvales</taxon>
        <taxon>Malvaceae</taxon>
        <taxon>Grewioideae</taxon>
        <taxon>Apeibeae</taxon>
        <taxon>Corchorus</taxon>
    </lineage>
</organism>
<gene>
    <name evidence="2" type="ORF">COLO4_08068</name>
</gene>
<evidence type="ECO:0000313" key="3">
    <source>
        <dbReference type="Proteomes" id="UP000187203"/>
    </source>
</evidence>
<dbReference type="Proteomes" id="UP000187203">
    <property type="component" value="Unassembled WGS sequence"/>
</dbReference>
<dbReference type="EMBL" id="AWUE01013570">
    <property type="protein sequence ID" value="OMP06557.1"/>
    <property type="molecule type" value="Genomic_DNA"/>
</dbReference>
<accession>A0A1R3KHI2</accession>
<evidence type="ECO:0000256" key="1">
    <source>
        <dbReference type="SAM" id="Coils"/>
    </source>
</evidence>
<evidence type="ECO:0000313" key="2">
    <source>
        <dbReference type="EMBL" id="OMP06557.1"/>
    </source>
</evidence>
<comment type="caution">
    <text evidence="2">The sequence shown here is derived from an EMBL/GenBank/DDBJ whole genome shotgun (WGS) entry which is preliminary data.</text>
</comment>
<dbReference type="AlphaFoldDB" id="A0A1R3KHI2"/>
<sequence length="75" mass="8388">MGDDISTRVQKEIAQLQQGTEKLRSEMEAMENQLRAEFRTDLQSGLDAGLAKISSKLKLTLAGLFQQREVYSQAS</sequence>
<keyword evidence="3" id="KW-1185">Reference proteome</keyword>
<name>A0A1R3KHI2_9ROSI</name>
<proteinExistence type="predicted"/>
<reference evidence="3" key="1">
    <citation type="submission" date="2013-09" db="EMBL/GenBank/DDBJ databases">
        <title>Corchorus olitorius genome sequencing.</title>
        <authorList>
            <person name="Alam M."/>
            <person name="Haque M.S."/>
            <person name="Islam M.S."/>
            <person name="Emdad E.M."/>
            <person name="Islam M.M."/>
            <person name="Ahmed B."/>
            <person name="Halim A."/>
            <person name="Hossen Q.M.M."/>
            <person name="Hossain M.Z."/>
            <person name="Ahmed R."/>
            <person name="Khan M.M."/>
            <person name="Islam R."/>
            <person name="Rashid M.M."/>
            <person name="Khan S.A."/>
            <person name="Rahman M.S."/>
            <person name="Alam M."/>
            <person name="Yahiya A.S."/>
            <person name="Khan M.S."/>
            <person name="Azam M.S."/>
            <person name="Haque T."/>
            <person name="Lashkar M.Z.H."/>
            <person name="Akhand A.I."/>
            <person name="Morshed G."/>
            <person name="Roy S."/>
            <person name="Uddin K.S."/>
            <person name="Rabeya T."/>
            <person name="Hossain A.S."/>
            <person name="Chowdhury A."/>
            <person name="Snigdha A.R."/>
            <person name="Mortoza M.S."/>
            <person name="Matin S.A."/>
            <person name="Hoque S.M.E."/>
            <person name="Islam M.K."/>
            <person name="Roy D.K."/>
            <person name="Haider R."/>
            <person name="Moosa M.M."/>
            <person name="Elias S.M."/>
            <person name="Hasan A.M."/>
            <person name="Jahan S."/>
            <person name="Shafiuddin M."/>
            <person name="Mahmood N."/>
            <person name="Shommy N.S."/>
        </authorList>
    </citation>
    <scope>NUCLEOTIDE SEQUENCE [LARGE SCALE GENOMIC DNA]</scope>
    <source>
        <strain evidence="3">cv. O-4</strain>
    </source>
</reference>
<protein>
    <submittedName>
        <fullName evidence="2">Uncharacterized protein</fullName>
    </submittedName>
</protein>